<dbReference type="GO" id="GO:0016567">
    <property type="term" value="P:protein ubiquitination"/>
    <property type="evidence" value="ECO:0007669"/>
    <property type="project" value="InterPro"/>
</dbReference>
<feature type="domain" description="RING-type" evidence="15">
    <location>
        <begin position="134"/>
        <end position="176"/>
    </location>
</feature>
<protein>
    <recommendedName>
        <fullName evidence="4">RING-type E3 ubiquitin transferase</fullName>
        <ecNumber evidence="4">2.3.2.27</ecNumber>
    </recommendedName>
</protein>
<dbReference type="CDD" id="cd16461">
    <property type="entry name" value="RING-H2_EL5-like"/>
    <property type="match status" value="1"/>
</dbReference>
<evidence type="ECO:0000256" key="3">
    <source>
        <dbReference type="ARBA" id="ARBA00004906"/>
    </source>
</evidence>
<name>A0AAD6F1D8_9POAL</name>
<reference evidence="16 17" key="1">
    <citation type="journal article" date="2022" name="Cell">
        <title>Repeat-based holocentromeres influence genome architecture and karyotype evolution.</title>
        <authorList>
            <person name="Hofstatter P.G."/>
            <person name="Thangavel G."/>
            <person name="Lux T."/>
            <person name="Neumann P."/>
            <person name="Vondrak T."/>
            <person name="Novak P."/>
            <person name="Zhang M."/>
            <person name="Costa L."/>
            <person name="Castellani M."/>
            <person name="Scott A."/>
            <person name="Toegelov H."/>
            <person name="Fuchs J."/>
            <person name="Mata-Sucre Y."/>
            <person name="Dias Y."/>
            <person name="Vanzela A.L.L."/>
            <person name="Huettel B."/>
            <person name="Almeida C.C.S."/>
            <person name="Simkova H."/>
            <person name="Souza G."/>
            <person name="Pedrosa-Harand A."/>
            <person name="Macas J."/>
            <person name="Mayer K.F.X."/>
            <person name="Houben A."/>
            <person name="Marques A."/>
        </authorList>
    </citation>
    <scope>NUCLEOTIDE SEQUENCE [LARGE SCALE GENOMIC DNA]</scope>
    <source>
        <strain evidence="16">RhyTen1mFocal</strain>
    </source>
</reference>
<feature type="transmembrane region" description="Helical" evidence="14">
    <location>
        <begin position="46"/>
        <end position="64"/>
    </location>
</feature>
<evidence type="ECO:0000256" key="13">
    <source>
        <dbReference type="PROSITE-ProRule" id="PRU00175"/>
    </source>
</evidence>
<evidence type="ECO:0000256" key="10">
    <source>
        <dbReference type="ARBA" id="ARBA00022833"/>
    </source>
</evidence>
<evidence type="ECO:0000256" key="12">
    <source>
        <dbReference type="ARBA" id="ARBA00023136"/>
    </source>
</evidence>
<dbReference type="Proteomes" id="UP001210211">
    <property type="component" value="Unassembled WGS sequence"/>
</dbReference>
<evidence type="ECO:0000256" key="14">
    <source>
        <dbReference type="SAM" id="Phobius"/>
    </source>
</evidence>
<dbReference type="InterPro" id="IPR001841">
    <property type="entry name" value="Znf_RING"/>
</dbReference>
<dbReference type="InterPro" id="IPR013083">
    <property type="entry name" value="Znf_RING/FYVE/PHD"/>
</dbReference>
<comment type="pathway">
    <text evidence="3">Protein modification; protein ubiquitination.</text>
</comment>
<dbReference type="PANTHER" id="PTHR46913">
    <property type="entry name" value="RING-H2 FINGER PROTEIN ATL16"/>
    <property type="match status" value="1"/>
</dbReference>
<evidence type="ECO:0000256" key="8">
    <source>
        <dbReference type="ARBA" id="ARBA00022771"/>
    </source>
</evidence>
<evidence type="ECO:0000259" key="15">
    <source>
        <dbReference type="PROSITE" id="PS50089"/>
    </source>
</evidence>
<keyword evidence="9" id="KW-0833">Ubl conjugation pathway</keyword>
<sequence>MQQPWFNYRAMVPRSRREVNHSMMCLIITPIISFFILLYFCRGIIWVLSFLVFLAITFVVGYIVSAVRQPRRVSVTTNFGTFGGFSTLDAGLDDSAIEALPTFEYQRENNNAGSDFGDASSECSSCTSNRWAQCAICLSVLKIGDMVKQLPVCKHFFHIECIDKWLRLHSSCPMCRSTVLAEAAPTEPPV</sequence>
<feature type="transmembrane region" description="Helical" evidence="14">
    <location>
        <begin position="21"/>
        <end position="40"/>
    </location>
</feature>
<evidence type="ECO:0000256" key="5">
    <source>
        <dbReference type="ARBA" id="ARBA00022679"/>
    </source>
</evidence>
<evidence type="ECO:0000256" key="4">
    <source>
        <dbReference type="ARBA" id="ARBA00012483"/>
    </source>
</evidence>
<dbReference type="GO" id="GO:0061630">
    <property type="term" value="F:ubiquitin protein ligase activity"/>
    <property type="evidence" value="ECO:0007669"/>
    <property type="project" value="UniProtKB-EC"/>
</dbReference>
<dbReference type="GO" id="GO:0008270">
    <property type="term" value="F:zinc ion binding"/>
    <property type="evidence" value="ECO:0007669"/>
    <property type="project" value="UniProtKB-KW"/>
</dbReference>
<evidence type="ECO:0000256" key="11">
    <source>
        <dbReference type="ARBA" id="ARBA00022989"/>
    </source>
</evidence>
<organism evidence="16 17">
    <name type="scientific">Rhynchospora tenuis</name>
    <dbReference type="NCBI Taxonomy" id="198213"/>
    <lineage>
        <taxon>Eukaryota</taxon>
        <taxon>Viridiplantae</taxon>
        <taxon>Streptophyta</taxon>
        <taxon>Embryophyta</taxon>
        <taxon>Tracheophyta</taxon>
        <taxon>Spermatophyta</taxon>
        <taxon>Magnoliopsida</taxon>
        <taxon>Liliopsida</taxon>
        <taxon>Poales</taxon>
        <taxon>Cyperaceae</taxon>
        <taxon>Cyperoideae</taxon>
        <taxon>Rhynchosporeae</taxon>
        <taxon>Rhynchospora</taxon>
    </lineage>
</organism>
<keyword evidence="8 13" id="KW-0863">Zinc-finger</keyword>
<dbReference type="EMBL" id="JAMRDG010000001">
    <property type="protein sequence ID" value="KAJ3709002.1"/>
    <property type="molecule type" value="Genomic_DNA"/>
</dbReference>
<keyword evidence="10" id="KW-0862">Zinc</keyword>
<dbReference type="SMART" id="SM00184">
    <property type="entry name" value="RING"/>
    <property type="match status" value="1"/>
</dbReference>
<dbReference type="SUPFAM" id="SSF57850">
    <property type="entry name" value="RING/U-box"/>
    <property type="match status" value="1"/>
</dbReference>
<evidence type="ECO:0000313" key="17">
    <source>
        <dbReference type="Proteomes" id="UP001210211"/>
    </source>
</evidence>
<evidence type="ECO:0000256" key="9">
    <source>
        <dbReference type="ARBA" id="ARBA00022786"/>
    </source>
</evidence>
<keyword evidence="11 14" id="KW-1133">Transmembrane helix</keyword>
<dbReference type="PROSITE" id="PS50089">
    <property type="entry name" value="ZF_RING_2"/>
    <property type="match status" value="1"/>
</dbReference>
<comment type="catalytic activity">
    <reaction evidence="1">
        <text>S-ubiquitinyl-[E2 ubiquitin-conjugating enzyme]-L-cysteine + [acceptor protein]-L-lysine = [E2 ubiquitin-conjugating enzyme]-L-cysteine + N(6)-ubiquitinyl-[acceptor protein]-L-lysine.</text>
        <dbReference type="EC" id="2.3.2.27"/>
    </reaction>
</comment>
<dbReference type="EC" id="2.3.2.27" evidence="4"/>
<evidence type="ECO:0000313" key="16">
    <source>
        <dbReference type="EMBL" id="KAJ3709002.1"/>
    </source>
</evidence>
<evidence type="ECO:0000256" key="1">
    <source>
        <dbReference type="ARBA" id="ARBA00000900"/>
    </source>
</evidence>
<comment type="caution">
    <text evidence="16">The sequence shown here is derived from an EMBL/GenBank/DDBJ whole genome shotgun (WGS) entry which is preliminary data.</text>
</comment>
<proteinExistence type="predicted"/>
<gene>
    <name evidence="16" type="ORF">LUZ61_012707</name>
</gene>
<evidence type="ECO:0000256" key="2">
    <source>
        <dbReference type="ARBA" id="ARBA00004167"/>
    </source>
</evidence>
<dbReference type="Gene3D" id="3.30.40.10">
    <property type="entry name" value="Zinc/RING finger domain, C3HC4 (zinc finger)"/>
    <property type="match status" value="1"/>
</dbReference>
<keyword evidence="17" id="KW-1185">Reference proteome</keyword>
<keyword evidence="7" id="KW-0479">Metal-binding</keyword>
<evidence type="ECO:0000256" key="7">
    <source>
        <dbReference type="ARBA" id="ARBA00022723"/>
    </source>
</evidence>
<dbReference type="Pfam" id="PF13639">
    <property type="entry name" value="zf-RING_2"/>
    <property type="match status" value="1"/>
</dbReference>
<keyword evidence="5" id="KW-0808">Transferase</keyword>
<dbReference type="GO" id="GO:0016020">
    <property type="term" value="C:membrane"/>
    <property type="evidence" value="ECO:0007669"/>
    <property type="project" value="UniProtKB-SubCell"/>
</dbReference>
<accession>A0AAD6F1D8</accession>
<keyword evidence="12 14" id="KW-0472">Membrane</keyword>
<comment type="subcellular location">
    <subcellularLocation>
        <location evidence="2">Membrane</location>
        <topology evidence="2">Single-pass membrane protein</topology>
    </subcellularLocation>
</comment>
<dbReference type="PANTHER" id="PTHR46913:SF1">
    <property type="entry name" value="RING-H2 FINGER PROTEIN ATL16"/>
    <property type="match status" value="1"/>
</dbReference>
<dbReference type="AlphaFoldDB" id="A0AAD6F1D8"/>
<keyword evidence="6 14" id="KW-0812">Transmembrane</keyword>
<dbReference type="InterPro" id="IPR044600">
    <property type="entry name" value="ATL1/ATL16-like"/>
</dbReference>
<evidence type="ECO:0000256" key="6">
    <source>
        <dbReference type="ARBA" id="ARBA00022692"/>
    </source>
</evidence>